<evidence type="ECO:0000256" key="1">
    <source>
        <dbReference type="ARBA" id="ARBA00009431"/>
    </source>
</evidence>
<dbReference type="InterPro" id="IPR036312">
    <property type="entry name" value="Bifun_inhib/LTP/seed_sf"/>
</dbReference>
<reference evidence="4" key="1">
    <citation type="journal article" date="2017" name="Plant J.">
        <title>The pomegranate (Punica granatum L.) genome and the genomics of punicalagin biosynthesis.</title>
        <authorList>
            <person name="Qin G."/>
            <person name="Xu C."/>
            <person name="Ming R."/>
            <person name="Tang H."/>
            <person name="Guyot R."/>
            <person name="Kramer E.M."/>
            <person name="Hu Y."/>
            <person name="Yi X."/>
            <person name="Qi Y."/>
            <person name="Xu X."/>
            <person name="Gao Z."/>
            <person name="Pan H."/>
            <person name="Jian J."/>
            <person name="Tian Y."/>
            <person name="Yue Z."/>
            <person name="Xu Y."/>
        </authorList>
    </citation>
    <scope>NUCLEOTIDE SEQUENCE [LARGE SCALE GENOMIC DNA]</scope>
    <source>
        <strain evidence="4">cv. Dabenzi</strain>
    </source>
</reference>
<dbReference type="CDD" id="cd04660">
    <property type="entry name" value="nsLTP_like"/>
    <property type="match status" value="1"/>
</dbReference>
<accession>A0A218X0T9</accession>
<evidence type="ECO:0000313" key="4">
    <source>
        <dbReference type="Proteomes" id="UP000197138"/>
    </source>
</evidence>
<dbReference type="Proteomes" id="UP000197138">
    <property type="component" value="Unassembled WGS sequence"/>
</dbReference>
<dbReference type="Pfam" id="PF14368">
    <property type="entry name" value="LTP_2"/>
    <property type="match status" value="1"/>
</dbReference>
<dbReference type="SUPFAM" id="SSF53474">
    <property type="entry name" value="alpha/beta-Hydrolases"/>
    <property type="match status" value="1"/>
</dbReference>
<dbReference type="EMBL" id="MTKT01002495">
    <property type="protein sequence ID" value="OWM78428.1"/>
    <property type="molecule type" value="Genomic_DNA"/>
</dbReference>
<dbReference type="PANTHER" id="PTHR33286:SF54">
    <property type="entry name" value="BIFUNCTIONAL INHIBITOR_LIPID-TRANSFER PROTEIN_SEED STORAGE 2S ALBUMIN SUPERFAMILY PROTEIN"/>
    <property type="match status" value="1"/>
</dbReference>
<dbReference type="AlphaFoldDB" id="A0A218X0T9"/>
<evidence type="ECO:0000313" key="3">
    <source>
        <dbReference type="EMBL" id="OWM78428.1"/>
    </source>
</evidence>
<feature type="domain" description="Bifunctional inhibitor/plant lipid transfer protein/seed storage helical" evidence="2">
    <location>
        <begin position="139"/>
        <end position="230"/>
    </location>
</feature>
<evidence type="ECO:0000259" key="2">
    <source>
        <dbReference type="Pfam" id="PF14368"/>
    </source>
</evidence>
<proteinExistence type="inferred from homology"/>
<dbReference type="Gene3D" id="1.10.110.10">
    <property type="entry name" value="Plant lipid-transfer and hydrophobic proteins"/>
    <property type="match status" value="1"/>
</dbReference>
<dbReference type="Pfam" id="PF00450">
    <property type="entry name" value="Peptidase_S10"/>
    <property type="match status" value="1"/>
</dbReference>
<sequence length="236" mass="25734">MDYILLIGNALIEDKADITGQYNFLASHALILDEMAENLKRYCSFTRTTKIEPSPQCLAATMAVKPNILNGIDMYRIYAPLCHNSKLTSKPTKASVTKYDPCRDHYVHAYMNLPEVQKALHANVTKLNGDTDGVVTVSVFVLTLLATKPNVAMTQCQGDPQALAEQCGPYVQRDGPKTDPSQGCCDAIKAADIACICQNIPGDVEQMLDMENLVYVAGFCGKPLDHGSHCGSYTVP</sequence>
<comment type="similarity">
    <text evidence="1">Belongs to the peptidase S10 family.</text>
</comment>
<dbReference type="GO" id="GO:0006508">
    <property type="term" value="P:proteolysis"/>
    <property type="evidence" value="ECO:0007669"/>
    <property type="project" value="InterPro"/>
</dbReference>
<dbReference type="InterPro" id="IPR001563">
    <property type="entry name" value="Peptidase_S10"/>
</dbReference>
<name>A0A218X0T9_PUNGR</name>
<dbReference type="SUPFAM" id="SSF47699">
    <property type="entry name" value="Bifunctional inhibitor/lipid-transfer protein/seed storage 2S albumin"/>
    <property type="match status" value="1"/>
</dbReference>
<dbReference type="InterPro" id="IPR044741">
    <property type="entry name" value="NsLTP-like"/>
</dbReference>
<organism evidence="3 4">
    <name type="scientific">Punica granatum</name>
    <name type="common">Pomegranate</name>
    <dbReference type="NCBI Taxonomy" id="22663"/>
    <lineage>
        <taxon>Eukaryota</taxon>
        <taxon>Viridiplantae</taxon>
        <taxon>Streptophyta</taxon>
        <taxon>Embryophyta</taxon>
        <taxon>Tracheophyta</taxon>
        <taxon>Spermatophyta</taxon>
        <taxon>Magnoliopsida</taxon>
        <taxon>eudicotyledons</taxon>
        <taxon>Gunneridae</taxon>
        <taxon>Pentapetalae</taxon>
        <taxon>rosids</taxon>
        <taxon>malvids</taxon>
        <taxon>Myrtales</taxon>
        <taxon>Lythraceae</taxon>
        <taxon>Punica</taxon>
    </lineage>
</organism>
<comment type="caution">
    <text evidence="3">The sequence shown here is derived from an EMBL/GenBank/DDBJ whole genome shotgun (WGS) entry which is preliminary data.</text>
</comment>
<dbReference type="PANTHER" id="PTHR33286">
    <property type="entry name" value="BIFUNCTIONAL INHIBITOR/LIPID-TRANSFER PROTEIN/SEED STORAGE 2S ALBUMIN SUPERFAMILY PROTEIN"/>
    <property type="match status" value="1"/>
</dbReference>
<dbReference type="GO" id="GO:0004185">
    <property type="term" value="F:serine-type carboxypeptidase activity"/>
    <property type="evidence" value="ECO:0007669"/>
    <property type="project" value="InterPro"/>
</dbReference>
<protein>
    <recommendedName>
        <fullName evidence="2">Bifunctional inhibitor/plant lipid transfer protein/seed storage helical domain-containing protein</fullName>
    </recommendedName>
</protein>
<dbReference type="InterPro" id="IPR029058">
    <property type="entry name" value="AB_hydrolase_fold"/>
</dbReference>
<dbReference type="Gene3D" id="6.10.250.940">
    <property type="match status" value="1"/>
</dbReference>
<dbReference type="Gene3D" id="3.40.50.1820">
    <property type="entry name" value="alpha/beta hydrolase"/>
    <property type="match status" value="1"/>
</dbReference>
<gene>
    <name evidence="3" type="ORF">CDL15_Pgr016152</name>
</gene>
<dbReference type="InterPro" id="IPR016140">
    <property type="entry name" value="Bifunc_inhib/LTP/seed_store"/>
</dbReference>